<protein>
    <submittedName>
        <fullName evidence="2">Uncharacterized protein</fullName>
    </submittedName>
</protein>
<keyword evidence="3" id="KW-1185">Reference proteome</keyword>
<evidence type="ECO:0000313" key="3">
    <source>
        <dbReference type="Proteomes" id="UP000324897"/>
    </source>
</evidence>
<dbReference type="EMBL" id="RWGY01000007">
    <property type="protein sequence ID" value="TVU38764.1"/>
    <property type="molecule type" value="Genomic_DNA"/>
</dbReference>
<accession>A0A5J9VTK6</accession>
<sequence length="108" mass="11735">MGGTSTGGSSSLDQETEDIAAREGDEGLKDATASLLLPVFRFKYEDEASLRAAFPLSLLSFQHLIYPLDESLTLAGLGYEGIDEEAARRVLPSGFIWSDTCVAHVYLY</sequence>
<dbReference type="Proteomes" id="UP000324897">
    <property type="component" value="Chromosome 4"/>
</dbReference>
<dbReference type="AlphaFoldDB" id="A0A5J9VTK6"/>
<comment type="caution">
    <text evidence="2">The sequence shown here is derived from an EMBL/GenBank/DDBJ whole genome shotgun (WGS) entry which is preliminary data.</text>
</comment>
<organism evidence="2 3">
    <name type="scientific">Eragrostis curvula</name>
    <name type="common">weeping love grass</name>
    <dbReference type="NCBI Taxonomy" id="38414"/>
    <lineage>
        <taxon>Eukaryota</taxon>
        <taxon>Viridiplantae</taxon>
        <taxon>Streptophyta</taxon>
        <taxon>Embryophyta</taxon>
        <taxon>Tracheophyta</taxon>
        <taxon>Spermatophyta</taxon>
        <taxon>Magnoliopsida</taxon>
        <taxon>Liliopsida</taxon>
        <taxon>Poales</taxon>
        <taxon>Poaceae</taxon>
        <taxon>PACMAD clade</taxon>
        <taxon>Chloridoideae</taxon>
        <taxon>Eragrostideae</taxon>
        <taxon>Eragrostidinae</taxon>
        <taxon>Eragrostis</taxon>
    </lineage>
</organism>
<evidence type="ECO:0000256" key="1">
    <source>
        <dbReference type="SAM" id="MobiDB-lite"/>
    </source>
</evidence>
<feature type="region of interest" description="Disordered" evidence="1">
    <location>
        <begin position="1"/>
        <end position="25"/>
    </location>
</feature>
<gene>
    <name evidence="2" type="ORF">EJB05_12150</name>
</gene>
<dbReference type="Gramene" id="TVU38764">
    <property type="protein sequence ID" value="TVU38764"/>
    <property type="gene ID" value="EJB05_12150"/>
</dbReference>
<dbReference type="OrthoDB" id="411524at2759"/>
<evidence type="ECO:0000313" key="2">
    <source>
        <dbReference type="EMBL" id="TVU38764.1"/>
    </source>
</evidence>
<name>A0A5J9VTK6_9POAL</name>
<reference evidence="2 3" key="1">
    <citation type="journal article" date="2019" name="Sci. Rep.">
        <title>A high-quality genome of Eragrostis curvula grass provides insights into Poaceae evolution and supports new strategies to enhance forage quality.</title>
        <authorList>
            <person name="Carballo J."/>
            <person name="Santos B.A.C.M."/>
            <person name="Zappacosta D."/>
            <person name="Garbus I."/>
            <person name="Selva J.P."/>
            <person name="Gallo C.A."/>
            <person name="Diaz A."/>
            <person name="Albertini E."/>
            <person name="Caccamo M."/>
            <person name="Echenique V."/>
        </authorList>
    </citation>
    <scope>NUCLEOTIDE SEQUENCE [LARGE SCALE GENOMIC DNA]</scope>
    <source>
        <strain evidence="3">cv. Victoria</strain>
        <tissue evidence="2">Leaf</tissue>
    </source>
</reference>
<proteinExistence type="predicted"/>